<protein>
    <submittedName>
        <fullName evidence="3">CRISPR-associated endoribonuclease Cas6</fullName>
    </submittedName>
</protein>
<keyword evidence="4" id="KW-1185">Reference proteome</keyword>
<dbReference type="CDD" id="cd21140">
    <property type="entry name" value="Cas6_I-like"/>
    <property type="match status" value="1"/>
</dbReference>
<dbReference type="GO" id="GO:0051607">
    <property type="term" value="P:defense response to virus"/>
    <property type="evidence" value="ECO:0007669"/>
    <property type="project" value="UniProtKB-KW"/>
</dbReference>
<dbReference type="InterPro" id="IPR010156">
    <property type="entry name" value="CRISPR-assoc_prot_Cas6"/>
</dbReference>
<dbReference type="KEGG" id="ocy:OSSY52_01150"/>
<proteinExistence type="predicted"/>
<organism evidence="3 4">
    <name type="scientific">Tepiditoga spiralis</name>
    <dbReference type="NCBI Taxonomy" id="2108365"/>
    <lineage>
        <taxon>Bacteria</taxon>
        <taxon>Thermotogati</taxon>
        <taxon>Thermotogota</taxon>
        <taxon>Thermotogae</taxon>
        <taxon>Petrotogales</taxon>
        <taxon>Petrotogaceae</taxon>
        <taxon>Tepiditoga</taxon>
    </lineage>
</organism>
<dbReference type="Proteomes" id="UP000516361">
    <property type="component" value="Chromosome"/>
</dbReference>
<dbReference type="InParanoid" id="A0A7G1G4M8"/>
<accession>A0A7G1G4M8</accession>
<gene>
    <name evidence="3" type="primary">cas6_1</name>
    <name evidence="3" type="ORF">OSSY52_01150</name>
</gene>
<dbReference type="GO" id="GO:0016788">
    <property type="term" value="F:hydrolase activity, acting on ester bonds"/>
    <property type="evidence" value="ECO:0007669"/>
    <property type="project" value="InterPro"/>
</dbReference>
<reference evidence="3 4" key="1">
    <citation type="submission" date="2018-06" db="EMBL/GenBank/DDBJ databases">
        <title>Genome sequencing of Oceanotoga sp. sy52.</title>
        <authorList>
            <person name="Mori K."/>
        </authorList>
    </citation>
    <scope>NUCLEOTIDE SEQUENCE [LARGE SCALE GENOMIC DNA]</scope>
    <source>
        <strain evidence="4">sy52</strain>
    </source>
</reference>
<evidence type="ECO:0000313" key="4">
    <source>
        <dbReference type="Proteomes" id="UP000516361"/>
    </source>
</evidence>
<evidence type="ECO:0000313" key="3">
    <source>
        <dbReference type="EMBL" id="BBE29974.1"/>
    </source>
</evidence>
<name>A0A7G1G4M8_9BACT</name>
<dbReference type="RefSeq" id="WP_190615115.1">
    <property type="nucleotide sequence ID" value="NZ_AP018712.1"/>
</dbReference>
<dbReference type="Gene3D" id="3.30.70.1890">
    <property type="match status" value="1"/>
</dbReference>
<feature type="domain" description="CRISPR associated protein Cas6 C-terminal" evidence="2">
    <location>
        <begin position="119"/>
        <end position="241"/>
    </location>
</feature>
<dbReference type="NCBIfam" id="TIGR01877">
    <property type="entry name" value="cas_cas6"/>
    <property type="match status" value="1"/>
</dbReference>
<dbReference type="PANTHER" id="PTHR36984">
    <property type="entry name" value="CRISPR-ASSOCIATED ENDORIBONUCLEASE CAS6 1"/>
    <property type="match status" value="1"/>
</dbReference>
<dbReference type="PANTHER" id="PTHR36984:SF3">
    <property type="entry name" value="CRISPR-ASSOCIATED ENDORIBONUCLEASE CAS6"/>
    <property type="match status" value="1"/>
</dbReference>
<dbReference type="EMBL" id="AP018712">
    <property type="protein sequence ID" value="BBE29974.1"/>
    <property type="molecule type" value="Genomic_DNA"/>
</dbReference>
<sequence>MRFRLFFELENKEMPLDYRRIFMSFIKKSFTEKDVSILKKYYNEKDSIQKHFSFGINFGKCKFENQKIKMENNKFFMVLSSFDNEFAINFYNSILNMKTQKFPLPNSNSMTLFNISLEKEKWINKNEIYFKIMSPVIIRKHEKKDNKDFYYTLDNKESINILKENIKYTLLKSEYNNLVKYVDNLKIDIVNFKKTIVLNYSAKIPVTLGVIKVKGNEMILDYLYKSGIGSKRSNGFGLVEIL</sequence>
<dbReference type="AlphaFoldDB" id="A0A7G1G4M8"/>
<dbReference type="InterPro" id="IPR045747">
    <property type="entry name" value="CRISPR-assoc_prot_Cas6_N_sf"/>
</dbReference>
<evidence type="ECO:0000256" key="1">
    <source>
        <dbReference type="ARBA" id="ARBA00023118"/>
    </source>
</evidence>
<dbReference type="Gene3D" id="3.30.70.1900">
    <property type="match status" value="1"/>
</dbReference>
<keyword evidence="1" id="KW-0051">Antiviral defense</keyword>
<evidence type="ECO:0000259" key="2">
    <source>
        <dbReference type="Pfam" id="PF01881"/>
    </source>
</evidence>
<dbReference type="InterPro" id="IPR049435">
    <property type="entry name" value="Cas_Cas6_C"/>
</dbReference>
<dbReference type="Pfam" id="PF01881">
    <property type="entry name" value="Cas_Cas6_C"/>
    <property type="match status" value="1"/>
</dbReference>